<dbReference type="OrthoDB" id="2117591at2759"/>
<dbReference type="PANTHER" id="PTHR28208:SF1">
    <property type="entry name" value="FILAMENT ORGANIZATION PROTEIN APP1-LIKE, PUTATIVE (AFU_ORTHOLOGUE AFUA_1G06650)-RELATED"/>
    <property type="match status" value="1"/>
</dbReference>
<feature type="domain" description="Phosphatidate phosphatase APP1 catalytic" evidence="1">
    <location>
        <begin position="5"/>
        <end position="163"/>
    </location>
</feature>
<comment type="caution">
    <text evidence="2">The sequence shown here is derived from an EMBL/GenBank/DDBJ whole genome shotgun (WGS) entry which is preliminary data.</text>
</comment>
<dbReference type="AlphaFoldDB" id="A0A1Y2HVW8"/>
<dbReference type="PANTHER" id="PTHR28208">
    <property type="entry name" value="PHOSPHATIDATE PHOSPHATASE APP1"/>
    <property type="match status" value="1"/>
</dbReference>
<dbReference type="EMBL" id="MCFL01000007">
    <property type="protein sequence ID" value="ORZ38748.1"/>
    <property type="molecule type" value="Genomic_DNA"/>
</dbReference>
<accession>A0A1Y2HVW8</accession>
<evidence type="ECO:0000259" key="1">
    <source>
        <dbReference type="Pfam" id="PF09949"/>
    </source>
</evidence>
<gene>
    <name evidence="2" type="ORF">BCR44DRAFT_1384740</name>
</gene>
<name>A0A1Y2HVW8_9FUNG</name>
<feature type="non-terminal residue" evidence="2">
    <location>
        <position position="1"/>
    </location>
</feature>
<dbReference type="InterPro" id="IPR052935">
    <property type="entry name" value="Mg2+_PAP"/>
</dbReference>
<dbReference type="Proteomes" id="UP000193411">
    <property type="component" value="Unassembled WGS sequence"/>
</dbReference>
<sequence length="202" mass="23333">AEEGFSIISDIDDTIRVTQVLSAGKAIENTLINPFRATEGFVSWYQRLAKQLTTDGDAPSFHYVSGSPSQLYRPLYDFISRVGFPSGSLFLRQFGFFNLNFWKGTQPHKLERIPELINMFPKRKWILVGDSAEKDPQTFGTFFQADDFRRSNGIDIKCIYIRKVRGTDAKKEAELNKHERFEKDFEGIPRTKWVTFFDPSEV</sequence>
<dbReference type="GO" id="GO:0008195">
    <property type="term" value="F:phosphatidate phosphatase activity"/>
    <property type="evidence" value="ECO:0007669"/>
    <property type="project" value="InterPro"/>
</dbReference>
<dbReference type="InterPro" id="IPR019236">
    <property type="entry name" value="APP1_cat"/>
</dbReference>
<proteinExistence type="predicted"/>
<reference evidence="2 3" key="1">
    <citation type="submission" date="2016-07" db="EMBL/GenBank/DDBJ databases">
        <title>Pervasive Adenine N6-methylation of Active Genes in Fungi.</title>
        <authorList>
            <consortium name="DOE Joint Genome Institute"/>
            <person name="Mondo S.J."/>
            <person name="Dannebaum R.O."/>
            <person name="Kuo R.C."/>
            <person name="Labutti K."/>
            <person name="Haridas S."/>
            <person name="Kuo A."/>
            <person name="Salamov A."/>
            <person name="Ahrendt S.R."/>
            <person name="Lipzen A."/>
            <person name="Sullivan W."/>
            <person name="Andreopoulos W.B."/>
            <person name="Clum A."/>
            <person name="Lindquist E."/>
            <person name="Daum C."/>
            <person name="Ramamoorthy G.K."/>
            <person name="Gryganskyi A."/>
            <person name="Culley D."/>
            <person name="Magnuson J.K."/>
            <person name="James T.Y."/>
            <person name="O'Malley M.A."/>
            <person name="Stajich J.E."/>
            <person name="Spatafora J.W."/>
            <person name="Visel A."/>
            <person name="Grigoriev I.V."/>
        </authorList>
    </citation>
    <scope>NUCLEOTIDE SEQUENCE [LARGE SCALE GENOMIC DNA]</scope>
    <source>
        <strain evidence="2 3">PL171</strain>
    </source>
</reference>
<evidence type="ECO:0000313" key="3">
    <source>
        <dbReference type="Proteomes" id="UP000193411"/>
    </source>
</evidence>
<evidence type="ECO:0000313" key="2">
    <source>
        <dbReference type="EMBL" id="ORZ38748.1"/>
    </source>
</evidence>
<dbReference type="GO" id="GO:0030479">
    <property type="term" value="C:actin cortical patch"/>
    <property type="evidence" value="ECO:0007669"/>
    <property type="project" value="TreeGrafter"/>
</dbReference>
<dbReference type="STRING" id="765915.A0A1Y2HVW8"/>
<dbReference type="Pfam" id="PF09949">
    <property type="entry name" value="APP1_cat"/>
    <property type="match status" value="1"/>
</dbReference>
<protein>
    <recommendedName>
        <fullName evidence="1">Phosphatidate phosphatase APP1 catalytic domain-containing protein</fullName>
    </recommendedName>
</protein>
<organism evidence="2 3">
    <name type="scientific">Catenaria anguillulae PL171</name>
    <dbReference type="NCBI Taxonomy" id="765915"/>
    <lineage>
        <taxon>Eukaryota</taxon>
        <taxon>Fungi</taxon>
        <taxon>Fungi incertae sedis</taxon>
        <taxon>Blastocladiomycota</taxon>
        <taxon>Blastocladiomycetes</taxon>
        <taxon>Blastocladiales</taxon>
        <taxon>Catenariaceae</taxon>
        <taxon>Catenaria</taxon>
    </lineage>
</organism>
<feature type="non-terminal residue" evidence="2">
    <location>
        <position position="202"/>
    </location>
</feature>
<keyword evidence="3" id="KW-1185">Reference proteome</keyword>